<gene>
    <name evidence="1" type="ORF">TRAPUB_8702</name>
</gene>
<organism evidence="1 2">
    <name type="scientific">Trametes pubescens</name>
    <name type="common">White-rot fungus</name>
    <dbReference type="NCBI Taxonomy" id="154538"/>
    <lineage>
        <taxon>Eukaryota</taxon>
        <taxon>Fungi</taxon>
        <taxon>Dikarya</taxon>
        <taxon>Basidiomycota</taxon>
        <taxon>Agaricomycotina</taxon>
        <taxon>Agaricomycetes</taxon>
        <taxon>Polyporales</taxon>
        <taxon>Polyporaceae</taxon>
        <taxon>Trametes</taxon>
    </lineage>
</organism>
<dbReference type="OMA" id="WITDEST"/>
<dbReference type="Proteomes" id="UP000184267">
    <property type="component" value="Unassembled WGS sequence"/>
</dbReference>
<evidence type="ECO:0000313" key="2">
    <source>
        <dbReference type="Proteomes" id="UP000184267"/>
    </source>
</evidence>
<name>A0A1M2W4K8_TRAPU</name>
<evidence type="ECO:0000313" key="1">
    <source>
        <dbReference type="EMBL" id="OJT14723.1"/>
    </source>
</evidence>
<proteinExistence type="predicted"/>
<dbReference type="AlphaFoldDB" id="A0A1M2W4K8"/>
<accession>A0A1M2W4K8</accession>
<evidence type="ECO:0008006" key="3">
    <source>
        <dbReference type="Google" id="ProtNLM"/>
    </source>
</evidence>
<protein>
    <recommendedName>
        <fullName evidence="3">F-box domain-containing protein</fullName>
    </recommendedName>
</protein>
<dbReference type="InterPro" id="IPR032675">
    <property type="entry name" value="LRR_dom_sf"/>
</dbReference>
<dbReference type="EMBL" id="MNAD01000250">
    <property type="protein sequence ID" value="OJT14723.1"/>
    <property type="molecule type" value="Genomic_DNA"/>
</dbReference>
<sequence length="443" mass="49961">MRHASLVRGLYFLSDYEHAENEGELCLELLRHNNGQPFLPFLQRLAWSSQSRERISRDLHTLISCVGALQGLRVTFSSHSYDLVGPSEDDTHAMESTVRFISTHSPSLRELKFQWHGPPSTRRSELPLMRHLRSLDTYHSPTIVLGPLDIYALLTSTPLERMEVRVEGFFAETLPAAPLQALSLQEVGFMGMCIDLVGIMAYIHAPALKKITMGISDQNYMALSDFCTCVRRAASQSYSFRKLQVHISYCQSYPPMPRPAPIHMLWSDILRPCFALPELDTLKLELVSHRFALHMDDDDARLFAQAMPRLRIFYLHSSCAEARVPSPRALLHFATHCPLLEQLELVGLEGGPIPECNSAIAPSTPSQVHPLQWLWLTVARTPVEDPQRFIAYLLSLFPSVELGFVAQRSFNNPEAVTSWWGIRSGLTSSRRAQQQAIACSSVI</sequence>
<reference evidence="1 2" key="1">
    <citation type="submission" date="2016-10" db="EMBL/GenBank/DDBJ databases">
        <title>Genome sequence of the basidiomycete white-rot fungus Trametes pubescens.</title>
        <authorList>
            <person name="Makela M.R."/>
            <person name="Granchi Z."/>
            <person name="Peng M."/>
            <person name="De Vries R.P."/>
            <person name="Grigoriev I."/>
            <person name="Riley R."/>
            <person name="Hilden K."/>
        </authorList>
    </citation>
    <scope>NUCLEOTIDE SEQUENCE [LARGE SCALE GENOMIC DNA]</scope>
    <source>
        <strain evidence="1 2">FBCC735</strain>
    </source>
</reference>
<dbReference type="Gene3D" id="3.80.10.10">
    <property type="entry name" value="Ribonuclease Inhibitor"/>
    <property type="match status" value="1"/>
</dbReference>
<keyword evidence="2" id="KW-1185">Reference proteome</keyword>
<dbReference type="STRING" id="154538.A0A1M2W4K8"/>
<comment type="caution">
    <text evidence="1">The sequence shown here is derived from an EMBL/GenBank/DDBJ whole genome shotgun (WGS) entry which is preliminary data.</text>
</comment>